<dbReference type="Proteomes" id="UP000800094">
    <property type="component" value="Unassembled WGS sequence"/>
</dbReference>
<dbReference type="Pfam" id="PF13508">
    <property type="entry name" value="Acetyltransf_7"/>
    <property type="match status" value="1"/>
</dbReference>
<dbReference type="InterPro" id="IPR016181">
    <property type="entry name" value="Acyl_CoA_acyltransferase"/>
</dbReference>
<dbReference type="Gene3D" id="3.40.630.30">
    <property type="match status" value="1"/>
</dbReference>
<dbReference type="RefSeq" id="XP_033688598.1">
    <property type="nucleotide sequence ID" value="XM_033823362.1"/>
</dbReference>
<protein>
    <recommendedName>
        <fullName evidence="1">N-acetyltransferase domain-containing protein</fullName>
    </recommendedName>
</protein>
<sequence>MSLLLWSAQLADSARIAEIHMASFGPNAMLRAQFPTPETREALQASIELKTSADIQDTNTTVLIVRLVDAKSEDCNPLKSSRDTEEGKTSESTAGRIIGFAKWAHAVDDEDYVEPPWIWPAGTALDVLNEWTRQTENKYNRVMAFAPCYRKLDPAHERSGTGSLMLQWGMDQCRKSGYQAYLESTVEAAPFYKKHGFKAATTISLVIGVTPNGEPLVYREIGFVYDPSKRDKGGGFLSLLAELGWFSFVRRLCRTIVK</sequence>
<evidence type="ECO:0000313" key="3">
    <source>
        <dbReference type="Proteomes" id="UP000800094"/>
    </source>
</evidence>
<dbReference type="GO" id="GO:0016747">
    <property type="term" value="F:acyltransferase activity, transferring groups other than amino-acyl groups"/>
    <property type="evidence" value="ECO:0007669"/>
    <property type="project" value="InterPro"/>
</dbReference>
<keyword evidence="3" id="KW-1185">Reference proteome</keyword>
<organism evidence="2 3">
    <name type="scientific">Trematosphaeria pertusa</name>
    <dbReference type="NCBI Taxonomy" id="390896"/>
    <lineage>
        <taxon>Eukaryota</taxon>
        <taxon>Fungi</taxon>
        <taxon>Dikarya</taxon>
        <taxon>Ascomycota</taxon>
        <taxon>Pezizomycotina</taxon>
        <taxon>Dothideomycetes</taxon>
        <taxon>Pleosporomycetidae</taxon>
        <taxon>Pleosporales</taxon>
        <taxon>Massarineae</taxon>
        <taxon>Trematosphaeriaceae</taxon>
        <taxon>Trematosphaeria</taxon>
    </lineage>
</organism>
<dbReference type="PANTHER" id="PTHR42791:SF2">
    <property type="entry name" value="N-ACETYLTRANSFERASE DOMAIN-CONTAINING PROTEIN"/>
    <property type="match status" value="1"/>
</dbReference>
<dbReference type="InterPro" id="IPR000182">
    <property type="entry name" value="GNAT_dom"/>
</dbReference>
<dbReference type="OrthoDB" id="2832510at2759"/>
<dbReference type="PANTHER" id="PTHR42791">
    <property type="entry name" value="GNAT FAMILY ACETYLTRANSFERASE"/>
    <property type="match status" value="1"/>
</dbReference>
<dbReference type="InterPro" id="IPR052523">
    <property type="entry name" value="Trichothecene_AcTrans"/>
</dbReference>
<accession>A0A6A6ISX1</accession>
<dbReference type="AlphaFoldDB" id="A0A6A6ISX1"/>
<name>A0A6A6ISX1_9PLEO</name>
<evidence type="ECO:0000313" key="2">
    <source>
        <dbReference type="EMBL" id="KAF2253594.1"/>
    </source>
</evidence>
<evidence type="ECO:0000259" key="1">
    <source>
        <dbReference type="Pfam" id="PF13508"/>
    </source>
</evidence>
<dbReference type="SUPFAM" id="SSF55729">
    <property type="entry name" value="Acyl-CoA N-acyltransferases (Nat)"/>
    <property type="match status" value="1"/>
</dbReference>
<proteinExistence type="predicted"/>
<reference evidence="2" key="1">
    <citation type="journal article" date="2020" name="Stud. Mycol.">
        <title>101 Dothideomycetes genomes: a test case for predicting lifestyles and emergence of pathogens.</title>
        <authorList>
            <person name="Haridas S."/>
            <person name="Albert R."/>
            <person name="Binder M."/>
            <person name="Bloem J."/>
            <person name="Labutti K."/>
            <person name="Salamov A."/>
            <person name="Andreopoulos B."/>
            <person name="Baker S."/>
            <person name="Barry K."/>
            <person name="Bills G."/>
            <person name="Bluhm B."/>
            <person name="Cannon C."/>
            <person name="Castanera R."/>
            <person name="Culley D."/>
            <person name="Daum C."/>
            <person name="Ezra D."/>
            <person name="Gonzalez J."/>
            <person name="Henrissat B."/>
            <person name="Kuo A."/>
            <person name="Liang C."/>
            <person name="Lipzen A."/>
            <person name="Lutzoni F."/>
            <person name="Magnuson J."/>
            <person name="Mondo S."/>
            <person name="Nolan M."/>
            <person name="Ohm R."/>
            <person name="Pangilinan J."/>
            <person name="Park H.-J."/>
            <person name="Ramirez L."/>
            <person name="Alfaro M."/>
            <person name="Sun H."/>
            <person name="Tritt A."/>
            <person name="Yoshinaga Y."/>
            <person name="Zwiers L.-H."/>
            <person name="Turgeon B."/>
            <person name="Goodwin S."/>
            <person name="Spatafora J."/>
            <person name="Crous P."/>
            <person name="Grigoriev I."/>
        </authorList>
    </citation>
    <scope>NUCLEOTIDE SEQUENCE</scope>
    <source>
        <strain evidence="2">CBS 122368</strain>
    </source>
</reference>
<dbReference type="EMBL" id="ML987191">
    <property type="protein sequence ID" value="KAF2253594.1"/>
    <property type="molecule type" value="Genomic_DNA"/>
</dbReference>
<feature type="domain" description="N-acetyltransferase" evidence="1">
    <location>
        <begin position="153"/>
        <end position="198"/>
    </location>
</feature>
<gene>
    <name evidence="2" type="ORF">BU26DRAFT_420435</name>
</gene>
<dbReference type="GeneID" id="54576692"/>